<gene>
    <name evidence="3" type="ORF">ENL21_07595</name>
</gene>
<dbReference type="InterPro" id="IPR024654">
    <property type="entry name" value="Calcineurin-like_PHP_lpxH"/>
</dbReference>
<dbReference type="PANTHER" id="PTHR42850">
    <property type="entry name" value="METALLOPHOSPHOESTERASE"/>
    <property type="match status" value="1"/>
</dbReference>
<evidence type="ECO:0000313" key="3">
    <source>
        <dbReference type="EMBL" id="HHE55629.1"/>
    </source>
</evidence>
<feature type="domain" description="Calcineurin-like phosphoesterase" evidence="2">
    <location>
        <begin position="1"/>
        <end position="199"/>
    </location>
</feature>
<evidence type="ECO:0000259" key="2">
    <source>
        <dbReference type="Pfam" id="PF12850"/>
    </source>
</evidence>
<dbReference type="Pfam" id="PF12850">
    <property type="entry name" value="Metallophos_2"/>
    <property type="match status" value="1"/>
</dbReference>
<sequence length="236" mass="27102">MAIAVISDIHGNLEALTKAIDYIKAQNINEIYCLGDIVGYGPNPNECLEIVRQQCKVVLMGNHDYAAIGLARIEYFNDFAKMATYWTMNQLSEENKEFLRGLPFMYQTDRFIMVHASPTNPEHWYYILTMNDALIEMQSFKQNICFVGHSHVPVIFNQQTSFKNDITIEPNQKYIVNVGSVGQPRDGDPRLSFVLFDPEAGQIKYVRLKYDVNKTYEKIIKSGLPPFLAERLLKGY</sequence>
<name>A0A7V5H4C8_CALAY</name>
<dbReference type="Gene3D" id="3.60.21.10">
    <property type="match status" value="1"/>
</dbReference>
<evidence type="ECO:0000256" key="1">
    <source>
        <dbReference type="ARBA" id="ARBA00008950"/>
    </source>
</evidence>
<dbReference type="GO" id="GO:0016791">
    <property type="term" value="F:phosphatase activity"/>
    <property type="evidence" value="ECO:0007669"/>
    <property type="project" value="TreeGrafter"/>
</dbReference>
<proteinExistence type="inferred from homology"/>
<dbReference type="InterPro" id="IPR011152">
    <property type="entry name" value="Pesterase_MJ0912"/>
</dbReference>
<organism evidence="3">
    <name type="scientific">Caldithrix abyssi</name>
    <dbReference type="NCBI Taxonomy" id="187145"/>
    <lineage>
        <taxon>Bacteria</taxon>
        <taxon>Pseudomonadati</taxon>
        <taxon>Calditrichota</taxon>
        <taxon>Calditrichia</taxon>
        <taxon>Calditrichales</taxon>
        <taxon>Calditrichaceae</taxon>
        <taxon>Caldithrix</taxon>
    </lineage>
</organism>
<dbReference type="PANTHER" id="PTHR42850:SF2">
    <property type="entry name" value="BLL5683 PROTEIN"/>
    <property type="match status" value="1"/>
</dbReference>
<comment type="similarity">
    <text evidence="1">Belongs to the metallophosphoesterase superfamily. YfcE family.</text>
</comment>
<dbReference type="PIRSF" id="PIRSF000883">
    <property type="entry name" value="Pesterase_MJ0912"/>
    <property type="match status" value="1"/>
</dbReference>
<dbReference type="AlphaFoldDB" id="A0A7V5H4C8"/>
<dbReference type="SUPFAM" id="SSF56300">
    <property type="entry name" value="Metallo-dependent phosphatases"/>
    <property type="match status" value="1"/>
</dbReference>
<dbReference type="InterPro" id="IPR029052">
    <property type="entry name" value="Metallo-depent_PP-like"/>
</dbReference>
<comment type="caution">
    <text evidence="3">The sequence shown here is derived from an EMBL/GenBank/DDBJ whole genome shotgun (WGS) entry which is preliminary data.</text>
</comment>
<dbReference type="GO" id="GO:0005737">
    <property type="term" value="C:cytoplasm"/>
    <property type="evidence" value="ECO:0007669"/>
    <property type="project" value="TreeGrafter"/>
</dbReference>
<accession>A0A7V5H4C8</accession>
<protein>
    <submittedName>
        <fullName evidence="3">Metallophosphoesterase</fullName>
    </submittedName>
</protein>
<dbReference type="InterPro" id="IPR050126">
    <property type="entry name" value="Ap4A_hydrolase"/>
</dbReference>
<dbReference type="Proteomes" id="UP000886111">
    <property type="component" value="Unassembled WGS sequence"/>
</dbReference>
<dbReference type="EMBL" id="DRTD01000565">
    <property type="protein sequence ID" value="HHE55629.1"/>
    <property type="molecule type" value="Genomic_DNA"/>
</dbReference>
<reference evidence="3" key="1">
    <citation type="journal article" date="2020" name="mSystems">
        <title>Genome- and Community-Level Interaction Insights into Carbon Utilization and Element Cycling Functions of Hydrothermarchaeota in Hydrothermal Sediment.</title>
        <authorList>
            <person name="Zhou Z."/>
            <person name="Liu Y."/>
            <person name="Xu W."/>
            <person name="Pan J."/>
            <person name="Luo Z.H."/>
            <person name="Li M."/>
        </authorList>
    </citation>
    <scope>NUCLEOTIDE SEQUENCE [LARGE SCALE GENOMIC DNA]</scope>
    <source>
        <strain evidence="3">HyVt-76</strain>
    </source>
</reference>